<dbReference type="PRINTS" id="PR00722">
    <property type="entry name" value="CHYMOTRYPSIN"/>
</dbReference>
<protein>
    <recommendedName>
        <fullName evidence="5">Phenoloxidase-activating factor 2</fullName>
    </recommendedName>
    <alternativeName>
        <fullName evidence="6">Prophenoloxidase-activating factor II</fullName>
    </alternativeName>
</protein>
<accession>B4J7S7</accession>
<evidence type="ECO:0000256" key="2">
    <source>
        <dbReference type="ARBA" id="ARBA00022525"/>
    </source>
</evidence>
<dbReference type="GO" id="GO:0005576">
    <property type="term" value="C:extracellular region"/>
    <property type="evidence" value="ECO:0007669"/>
    <property type="project" value="UniProtKB-SubCell"/>
</dbReference>
<dbReference type="PROSITE" id="PS50240">
    <property type="entry name" value="TRYPSIN_DOM"/>
    <property type="match status" value="1"/>
</dbReference>
<evidence type="ECO:0000256" key="6">
    <source>
        <dbReference type="ARBA" id="ARBA00076468"/>
    </source>
</evidence>
<sequence length="363" mass="40496">MELHLDNWDPRKEPKNVIVQPFVESDPGAKPCDSHMECVEIWMCRNKTTDGNEAYTINLPSNYHPDACNYNQVCCNIDDKLLTKPSFEPMLNMRDCGYRNEKGVQLSIDGIQHNEAQFGEFPWMTAILVRDDPLLLSIGGGSLIAPNVVLTAAHKVSNREAPTLIVRAGEWDQQTMQEIYDHQDIAVKRKILHNDFNGYINNIALLLLKESFMPSPHIAPICLPDANTVSDNARCFVTGWGKIPLNSNEYARILKKVTVPVLPHNRCIVKLRNALGANFNLDRSNMCAGGEKGVDSCAGDGGAPLVCPIQGKPNRYYQAGIVSWGIKCGLEDIPAAYTNVAYLLPWIIGELDQLRIDRNFYTA</sequence>
<dbReference type="InParanoid" id="B4J7S7"/>
<dbReference type="HOGENOM" id="CLU_006842_0_3_1"/>
<dbReference type="AlphaFoldDB" id="B4J7S7"/>
<comment type="subcellular location">
    <subcellularLocation>
        <location evidence="1">Secreted</location>
    </subcellularLocation>
</comment>
<keyword evidence="2" id="KW-0964">Secreted</keyword>
<feature type="domain" description="Peptidase S1" evidence="7">
    <location>
        <begin position="107"/>
        <end position="352"/>
    </location>
</feature>
<dbReference type="OrthoDB" id="6261922at2759"/>
<dbReference type="PhylomeDB" id="B4J7S7"/>
<name>B4J7S7_DROGR</name>
<evidence type="ECO:0000313" key="8">
    <source>
        <dbReference type="EMBL" id="EDW01133.1"/>
    </source>
</evidence>
<evidence type="ECO:0000256" key="4">
    <source>
        <dbReference type="ARBA" id="ARBA00024195"/>
    </source>
</evidence>
<dbReference type="InterPro" id="IPR001314">
    <property type="entry name" value="Peptidase_S1A"/>
</dbReference>
<evidence type="ECO:0000256" key="3">
    <source>
        <dbReference type="ARBA" id="ARBA00023157"/>
    </source>
</evidence>
<dbReference type="KEGG" id="dgr:6561046"/>
<dbReference type="PANTHER" id="PTHR24256">
    <property type="entry name" value="TRYPTASE-RELATED"/>
    <property type="match status" value="1"/>
</dbReference>
<proteinExistence type="inferred from homology"/>
<dbReference type="OMA" id="WGKKNIN"/>
<dbReference type="Pfam" id="PF00089">
    <property type="entry name" value="Trypsin"/>
    <property type="match status" value="1"/>
</dbReference>
<keyword evidence="3" id="KW-1015">Disulfide bond</keyword>
<dbReference type="SMART" id="SM00020">
    <property type="entry name" value="Tryp_SPc"/>
    <property type="match status" value="1"/>
</dbReference>
<dbReference type="STRING" id="7222.B4J7S7"/>
<comment type="similarity">
    <text evidence="4">Belongs to the peptidase S1 family. CLIP subfamily.</text>
</comment>
<dbReference type="InterPro" id="IPR043504">
    <property type="entry name" value="Peptidase_S1_PA_chymotrypsin"/>
</dbReference>
<dbReference type="eggNOG" id="KOG3627">
    <property type="taxonomic scope" value="Eukaryota"/>
</dbReference>
<dbReference type="FunFam" id="2.40.10.10:FF:000038">
    <property type="entry name" value="Serine protease"/>
    <property type="match status" value="1"/>
</dbReference>
<dbReference type="GO" id="GO:0006508">
    <property type="term" value="P:proteolysis"/>
    <property type="evidence" value="ECO:0007669"/>
    <property type="project" value="InterPro"/>
</dbReference>
<dbReference type="InterPro" id="IPR051487">
    <property type="entry name" value="Ser/Thr_Proteases_Immune/Dev"/>
</dbReference>
<dbReference type="SUPFAM" id="SSF50494">
    <property type="entry name" value="Trypsin-like serine proteases"/>
    <property type="match status" value="1"/>
</dbReference>
<dbReference type="EMBL" id="CH916367">
    <property type="protein sequence ID" value="EDW01133.1"/>
    <property type="molecule type" value="Genomic_DNA"/>
</dbReference>
<dbReference type="MEROPS" id="S01.960"/>
<dbReference type="Proteomes" id="UP000001070">
    <property type="component" value="Unassembled WGS sequence"/>
</dbReference>
<organism evidence="9">
    <name type="scientific">Drosophila grimshawi</name>
    <name type="common">Hawaiian fruit fly</name>
    <name type="synonym">Idiomyia grimshawi</name>
    <dbReference type="NCBI Taxonomy" id="7222"/>
    <lineage>
        <taxon>Eukaryota</taxon>
        <taxon>Metazoa</taxon>
        <taxon>Ecdysozoa</taxon>
        <taxon>Arthropoda</taxon>
        <taxon>Hexapoda</taxon>
        <taxon>Insecta</taxon>
        <taxon>Pterygota</taxon>
        <taxon>Neoptera</taxon>
        <taxon>Endopterygota</taxon>
        <taxon>Diptera</taxon>
        <taxon>Brachycera</taxon>
        <taxon>Muscomorpha</taxon>
        <taxon>Ephydroidea</taxon>
        <taxon>Drosophilidae</taxon>
        <taxon>Drosophila</taxon>
        <taxon>Hawaiian Drosophila</taxon>
    </lineage>
</organism>
<evidence type="ECO:0000259" key="7">
    <source>
        <dbReference type="PROSITE" id="PS50240"/>
    </source>
</evidence>
<reference evidence="8 9" key="1">
    <citation type="journal article" date="2007" name="Nature">
        <title>Evolution of genes and genomes on the Drosophila phylogeny.</title>
        <authorList>
            <consortium name="Drosophila 12 Genomes Consortium"/>
            <person name="Clark A.G."/>
            <person name="Eisen M.B."/>
            <person name="Smith D.R."/>
            <person name="Bergman C.M."/>
            <person name="Oliver B."/>
            <person name="Markow T.A."/>
            <person name="Kaufman T.C."/>
            <person name="Kellis M."/>
            <person name="Gelbart W."/>
            <person name="Iyer V.N."/>
            <person name="Pollard D.A."/>
            <person name="Sackton T.B."/>
            <person name="Larracuente A.M."/>
            <person name="Singh N.D."/>
            <person name="Abad J.P."/>
            <person name="Abt D.N."/>
            <person name="Adryan B."/>
            <person name="Aguade M."/>
            <person name="Akashi H."/>
            <person name="Anderson W.W."/>
            <person name="Aquadro C.F."/>
            <person name="Ardell D.H."/>
            <person name="Arguello R."/>
            <person name="Artieri C.G."/>
            <person name="Barbash D.A."/>
            <person name="Barker D."/>
            <person name="Barsanti P."/>
            <person name="Batterham P."/>
            <person name="Batzoglou S."/>
            <person name="Begun D."/>
            <person name="Bhutkar A."/>
            <person name="Blanco E."/>
            <person name="Bosak S.A."/>
            <person name="Bradley R.K."/>
            <person name="Brand A.D."/>
            <person name="Brent M.R."/>
            <person name="Brooks A.N."/>
            <person name="Brown R.H."/>
            <person name="Butlin R.K."/>
            <person name="Caggese C."/>
            <person name="Calvi B.R."/>
            <person name="Bernardo de Carvalho A."/>
            <person name="Caspi A."/>
            <person name="Castrezana S."/>
            <person name="Celniker S.E."/>
            <person name="Chang J.L."/>
            <person name="Chapple C."/>
            <person name="Chatterji S."/>
            <person name="Chinwalla A."/>
            <person name="Civetta A."/>
            <person name="Clifton S.W."/>
            <person name="Comeron J.M."/>
            <person name="Costello J.C."/>
            <person name="Coyne J.A."/>
            <person name="Daub J."/>
            <person name="David R.G."/>
            <person name="Delcher A.L."/>
            <person name="Delehaunty K."/>
            <person name="Do C.B."/>
            <person name="Ebling H."/>
            <person name="Edwards K."/>
            <person name="Eickbush T."/>
            <person name="Evans J.D."/>
            <person name="Filipski A."/>
            <person name="Findeiss S."/>
            <person name="Freyhult E."/>
            <person name="Fulton L."/>
            <person name="Fulton R."/>
            <person name="Garcia A.C."/>
            <person name="Gardiner A."/>
            <person name="Garfield D.A."/>
            <person name="Garvin B.E."/>
            <person name="Gibson G."/>
            <person name="Gilbert D."/>
            <person name="Gnerre S."/>
            <person name="Godfrey J."/>
            <person name="Good R."/>
            <person name="Gotea V."/>
            <person name="Gravely B."/>
            <person name="Greenberg A.J."/>
            <person name="Griffiths-Jones S."/>
            <person name="Gross S."/>
            <person name="Guigo R."/>
            <person name="Gustafson E.A."/>
            <person name="Haerty W."/>
            <person name="Hahn M.W."/>
            <person name="Halligan D.L."/>
            <person name="Halpern A.L."/>
            <person name="Halter G.M."/>
            <person name="Han M.V."/>
            <person name="Heger A."/>
            <person name="Hillier L."/>
            <person name="Hinrichs A.S."/>
            <person name="Holmes I."/>
            <person name="Hoskins R.A."/>
            <person name="Hubisz M.J."/>
            <person name="Hultmark D."/>
            <person name="Huntley M.A."/>
            <person name="Jaffe D.B."/>
            <person name="Jagadeeshan S."/>
            <person name="Jeck W.R."/>
            <person name="Johnson J."/>
            <person name="Jones C.D."/>
            <person name="Jordan W.C."/>
            <person name="Karpen G.H."/>
            <person name="Kataoka E."/>
            <person name="Keightley P.D."/>
            <person name="Kheradpour P."/>
            <person name="Kirkness E.F."/>
            <person name="Koerich L.B."/>
            <person name="Kristiansen K."/>
            <person name="Kudrna D."/>
            <person name="Kulathinal R.J."/>
            <person name="Kumar S."/>
            <person name="Kwok R."/>
            <person name="Lander E."/>
            <person name="Langley C.H."/>
            <person name="Lapoint R."/>
            <person name="Lazzaro B.P."/>
            <person name="Lee S.J."/>
            <person name="Levesque L."/>
            <person name="Li R."/>
            <person name="Lin C.F."/>
            <person name="Lin M.F."/>
            <person name="Lindblad-Toh K."/>
            <person name="Llopart A."/>
            <person name="Long M."/>
            <person name="Low L."/>
            <person name="Lozovsky E."/>
            <person name="Lu J."/>
            <person name="Luo M."/>
            <person name="Machado C.A."/>
            <person name="Makalowski W."/>
            <person name="Marzo M."/>
            <person name="Matsuda M."/>
            <person name="Matzkin L."/>
            <person name="McAllister B."/>
            <person name="McBride C.S."/>
            <person name="McKernan B."/>
            <person name="McKernan K."/>
            <person name="Mendez-Lago M."/>
            <person name="Minx P."/>
            <person name="Mollenhauer M.U."/>
            <person name="Montooth K."/>
            <person name="Mount S.M."/>
            <person name="Mu X."/>
            <person name="Myers E."/>
            <person name="Negre B."/>
            <person name="Newfeld S."/>
            <person name="Nielsen R."/>
            <person name="Noor M.A."/>
            <person name="O'Grady P."/>
            <person name="Pachter L."/>
            <person name="Papaceit M."/>
            <person name="Parisi M.J."/>
            <person name="Parisi M."/>
            <person name="Parts L."/>
            <person name="Pedersen J.S."/>
            <person name="Pesole G."/>
            <person name="Phillippy A.M."/>
            <person name="Ponting C.P."/>
            <person name="Pop M."/>
            <person name="Porcelli D."/>
            <person name="Powell J.R."/>
            <person name="Prohaska S."/>
            <person name="Pruitt K."/>
            <person name="Puig M."/>
            <person name="Quesneville H."/>
            <person name="Ram K.R."/>
            <person name="Rand D."/>
            <person name="Rasmussen M.D."/>
            <person name="Reed L.K."/>
            <person name="Reenan R."/>
            <person name="Reily A."/>
            <person name="Remington K.A."/>
            <person name="Rieger T.T."/>
            <person name="Ritchie M.G."/>
            <person name="Robin C."/>
            <person name="Rogers Y.H."/>
            <person name="Rohde C."/>
            <person name="Rozas J."/>
            <person name="Rubenfield M.J."/>
            <person name="Ruiz A."/>
            <person name="Russo S."/>
            <person name="Salzberg S.L."/>
            <person name="Sanchez-Gracia A."/>
            <person name="Saranga D.J."/>
            <person name="Sato H."/>
            <person name="Schaeffer S.W."/>
            <person name="Schatz M.C."/>
            <person name="Schlenke T."/>
            <person name="Schwartz R."/>
            <person name="Segarra C."/>
            <person name="Singh R.S."/>
            <person name="Sirot L."/>
            <person name="Sirota M."/>
            <person name="Sisneros N.B."/>
            <person name="Smith C.D."/>
            <person name="Smith T.F."/>
            <person name="Spieth J."/>
            <person name="Stage D.E."/>
            <person name="Stark A."/>
            <person name="Stephan W."/>
            <person name="Strausberg R.L."/>
            <person name="Strempel S."/>
            <person name="Sturgill D."/>
            <person name="Sutton G."/>
            <person name="Sutton G.G."/>
            <person name="Tao W."/>
            <person name="Teichmann S."/>
            <person name="Tobari Y.N."/>
            <person name="Tomimura Y."/>
            <person name="Tsolas J.M."/>
            <person name="Valente V.L."/>
            <person name="Venter E."/>
            <person name="Venter J.C."/>
            <person name="Vicario S."/>
            <person name="Vieira F.G."/>
            <person name="Vilella A.J."/>
            <person name="Villasante A."/>
            <person name="Walenz B."/>
            <person name="Wang J."/>
            <person name="Wasserman M."/>
            <person name="Watts T."/>
            <person name="Wilson D."/>
            <person name="Wilson R.K."/>
            <person name="Wing R.A."/>
            <person name="Wolfner M.F."/>
            <person name="Wong A."/>
            <person name="Wong G.K."/>
            <person name="Wu C.I."/>
            <person name="Wu G."/>
            <person name="Yamamoto D."/>
            <person name="Yang H.P."/>
            <person name="Yang S.P."/>
            <person name="Yorke J.A."/>
            <person name="Yoshida K."/>
            <person name="Zdobnov E."/>
            <person name="Zhang P."/>
            <person name="Zhang Y."/>
            <person name="Zimin A.V."/>
            <person name="Baldwin J."/>
            <person name="Abdouelleil A."/>
            <person name="Abdulkadir J."/>
            <person name="Abebe A."/>
            <person name="Abera B."/>
            <person name="Abreu J."/>
            <person name="Acer S.C."/>
            <person name="Aftuck L."/>
            <person name="Alexander A."/>
            <person name="An P."/>
            <person name="Anderson E."/>
            <person name="Anderson S."/>
            <person name="Arachi H."/>
            <person name="Azer M."/>
            <person name="Bachantsang P."/>
            <person name="Barry A."/>
            <person name="Bayul T."/>
            <person name="Berlin A."/>
            <person name="Bessette D."/>
            <person name="Bloom T."/>
            <person name="Blye J."/>
            <person name="Boguslavskiy L."/>
            <person name="Bonnet C."/>
            <person name="Boukhgalter B."/>
            <person name="Bourzgui I."/>
            <person name="Brown A."/>
            <person name="Cahill P."/>
            <person name="Channer S."/>
            <person name="Cheshatsang Y."/>
            <person name="Chuda L."/>
            <person name="Citroen M."/>
            <person name="Collymore A."/>
            <person name="Cooke P."/>
            <person name="Costello M."/>
            <person name="D'Aco K."/>
            <person name="Daza R."/>
            <person name="De Haan G."/>
            <person name="DeGray S."/>
            <person name="DeMaso C."/>
            <person name="Dhargay N."/>
            <person name="Dooley K."/>
            <person name="Dooley E."/>
            <person name="Doricent M."/>
            <person name="Dorje P."/>
            <person name="Dorjee K."/>
            <person name="Dupes A."/>
            <person name="Elong R."/>
            <person name="Falk J."/>
            <person name="Farina A."/>
            <person name="Faro S."/>
            <person name="Ferguson D."/>
            <person name="Fisher S."/>
            <person name="Foley C.D."/>
            <person name="Franke A."/>
            <person name="Friedrich D."/>
            <person name="Gadbois L."/>
            <person name="Gearin G."/>
            <person name="Gearin C.R."/>
            <person name="Giannoukos G."/>
            <person name="Goode T."/>
            <person name="Graham J."/>
            <person name="Grandbois E."/>
            <person name="Grewal S."/>
            <person name="Gyaltsen K."/>
            <person name="Hafez N."/>
            <person name="Hagos B."/>
            <person name="Hall J."/>
            <person name="Henson C."/>
            <person name="Hollinger A."/>
            <person name="Honan T."/>
            <person name="Huard M.D."/>
            <person name="Hughes L."/>
            <person name="Hurhula B."/>
            <person name="Husby M.E."/>
            <person name="Kamat A."/>
            <person name="Kanga B."/>
            <person name="Kashin S."/>
            <person name="Khazanovich D."/>
            <person name="Kisner P."/>
            <person name="Lance K."/>
            <person name="Lara M."/>
            <person name="Lee W."/>
            <person name="Lennon N."/>
            <person name="Letendre F."/>
            <person name="LeVine R."/>
            <person name="Lipovsky A."/>
            <person name="Liu X."/>
            <person name="Liu J."/>
            <person name="Liu S."/>
            <person name="Lokyitsang T."/>
            <person name="Lokyitsang Y."/>
            <person name="Lubonja R."/>
            <person name="Lui A."/>
            <person name="MacDonald P."/>
            <person name="Magnisalis V."/>
            <person name="Maru K."/>
            <person name="Matthews C."/>
            <person name="McCusker W."/>
            <person name="McDonough S."/>
            <person name="Mehta T."/>
            <person name="Meldrim J."/>
            <person name="Meneus L."/>
            <person name="Mihai O."/>
            <person name="Mihalev A."/>
            <person name="Mihova T."/>
            <person name="Mittelman R."/>
            <person name="Mlenga V."/>
            <person name="Montmayeur A."/>
            <person name="Mulrain L."/>
            <person name="Navidi A."/>
            <person name="Naylor J."/>
            <person name="Negash T."/>
            <person name="Nguyen T."/>
            <person name="Nguyen N."/>
            <person name="Nicol R."/>
            <person name="Norbu C."/>
            <person name="Norbu N."/>
            <person name="Novod N."/>
            <person name="O'Neill B."/>
            <person name="Osman S."/>
            <person name="Markiewicz E."/>
            <person name="Oyono O.L."/>
            <person name="Patti C."/>
            <person name="Phunkhang P."/>
            <person name="Pierre F."/>
            <person name="Priest M."/>
            <person name="Raghuraman S."/>
            <person name="Rege F."/>
            <person name="Reyes R."/>
            <person name="Rise C."/>
            <person name="Rogov P."/>
            <person name="Ross K."/>
            <person name="Ryan E."/>
            <person name="Settipalli S."/>
            <person name="Shea T."/>
            <person name="Sherpa N."/>
            <person name="Shi L."/>
            <person name="Shih D."/>
            <person name="Sparrow T."/>
            <person name="Spaulding J."/>
            <person name="Stalker J."/>
            <person name="Stange-Thomann N."/>
            <person name="Stavropoulos S."/>
            <person name="Stone C."/>
            <person name="Strader C."/>
            <person name="Tesfaye S."/>
            <person name="Thomson T."/>
            <person name="Thoulutsang Y."/>
            <person name="Thoulutsang D."/>
            <person name="Topham K."/>
            <person name="Topping I."/>
            <person name="Tsamla T."/>
            <person name="Vassiliev H."/>
            <person name="Vo A."/>
            <person name="Wangchuk T."/>
            <person name="Wangdi T."/>
            <person name="Weiand M."/>
            <person name="Wilkinson J."/>
            <person name="Wilson A."/>
            <person name="Yadav S."/>
            <person name="Young G."/>
            <person name="Yu Q."/>
            <person name="Zembek L."/>
            <person name="Zhong D."/>
            <person name="Zimmer A."/>
            <person name="Zwirko Z."/>
            <person name="Jaffe D.B."/>
            <person name="Alvarez P."/>
            <person name="Brockman W."/>
            <person name="Butler J."/>
            <person name="Chin C."/>
            <person name="Gnerre S."/>
            <person name="Grabherr M."/>
            <person name="Kleber M."/>
            <person name="Mauceli E."/>
            <person name="MacCallum I."/>
        </authorList>
    </citation>
    <scope>NUCLEOTIDE SEQUENCE [LARGE SCALE GENOMIC DNA]</scope>
    <source>
        <strain evidence="9">Tucson 15287-2541.00</strain>
    </source>
</reference>
<dbReference type="Pfam" id="PF18322">
    <property type="entry name" value="CLIP_1"/>
    <property type="match status" value="1"/>
</dbReference>
<dbReference type="SMR" id="B4J7S7"/>
<dbReference type="InterPro" id="IPR009003">
    <property type="entry name" value="Peptidase_S1_PA"/>
</dbReference>
<evidence type="ECO:0000313" key="9">
    <source>
        <dbReference type="Proteomes" id="UP000001070"/>
    </source>
</evidence>
<dbReference type="InterPro" id="IPR001254">
    <property type="entry name" value="Trypsin_dom"/>
</dbReference>
<evidence type="ECO:0000256" key="1">
    <source>
        <dbReference type="ARBA" id="ARBA00004613"/>
    </source>
</evidence>
<dbReference type="GO" id="GO:0004252">
    <property type="term" value="F:serine-type endopeptidase activity"/>
    <property type="evidence" value="ECO:0007669"/>
    <property type="project" value="InterPro"/>
</dbReference>
<gene>
    <name evidence="8" type="primary">Dgri\GH21265</name>
    <name evidence="8" type="ORF">Dgri_GH21265</name>
</gene>
<evidence type="ECO:0000256" key="5">
    <source>
        <dbReference type="ARBA" id="ARBA00068096"/>
    </source>
</evidence>
<dbReference type="InterPro" id="IPR041515">
    <property type="entry name" value="PPAF-2-like_Clip"/>
</dbReference>
<dbReference type="Gene3D" id="2.40.10.10">
    <property type="entry name" value="Trypsin-like serine proteases"/>
    <property type="match status" value="2"/>
</dbReference>
<dbReference type="CDD" id="cd00190">
    <property type="entry name" value="Tryp_SPc"/>
    <property type="match status" value="1"/>
</dbReference>
<keyword evidence="9" id="KW-1185">Reference proteome</keyword>